<protein>
    <submittedName>
        <fullName evidence="5">Methyltransferase domain-containing protein</fullName>
    </submittedName>
</protein>
<dbReference type="GO" id="GO:0032259">
    <property type="term" value="P:methylation"/>
    <property type="evidence" value="ECO:0007669"/>
    <property type="project" value="UniProtKB-KW"/>
</dbReference>
<keyword evidence="5" id="KW-0489">Methyltransferase</keyword>
<dbReference type="InterPro" id="IPR029044">
    <property type="entry name" value="Nucleotide-diphossugar_trans"/>
</dbReference>
<evidence type="ECO:0000313" key="6">
    <source>
        <dbReference type="Proteomes" id="UP000342249"/>
    </source>
</evidence>
<dbReference type="Pfam" id="PF12804">
    <property type="entry name" value="NTP_transf_3"/>
    <property type="match status" value="1"/>
</dbReference>
<evidence type="ECO:0000259" key="4">
    <source>
        <dbReference type="Pfam" id="PF12804"/>
    </source>
</evidence>
<accession>A0A5N7J3G4</accession>
<dbReference type="Gene3D" id="3.40.50.150">
    <property type="entry name" value="Vaccinia Virus protein VP39"/>
    <property type="match status" value="1"/>
</dbReference>
<proteinExistence type="predicted"/>
<dbReference type="InterPro" id="IPR029063">
    <property type="entry name" value="SAM-dependent_MTases_sf"/>
</dbReference>
<sequence length="499" mass="57340">MKAIILNAGKNQNASSIVSGKPKCLIEIEGNTLLEIQINTLHKCGIDNITVVRGYKGEQINIPGIKYYDNQNYETTNVLHSLFNAREEMNDELLILYGDIIFEEETIKRMLESKNDIAVGVMVNWKECFSHRKTIDCDKMEMLTFDGENRVKSIGKNLKVEYENKGLFVGLIKCSYNGTEILKKNYDRVKDTNSGNLYLRNINIEKSWITDLLDEMAQLGVPLHCVIIERGWLEIDTQEDYLRALSDTKFIRRLVQIKTDWAERSETYNNIAWVNRDETLNEMVNFAGDLNNKNILDIGTGTGKVLKTLKSTSPNGNYYGVDISEEMMGKIDTSLGFKLSISKIEDLNSFKDNFFDIVTARMVLHHSENLDKALKEVYRVLKPGGKFIVCEGNPPDRHSVTFYEEMFKFKEERHTFILDDITNLMVNQKFFDITSKTIVLSDMSLNNWLNNAGVPFRNLDIIRKLHFQADMLVKKAYAMKVIDDDILMNWKFSVVAGTK</sequence>
<keyword evidence="2" id="KW-0548">Nucleotidyltransferase</keyword>
<dbReference type="Proteomes" id="UP000342249">
    <property type="component" value="Unassembled WGS sequence"/>
</dbReference>
<evidence type="ECO:0000256" key="1">
    <source>
        <dbReference type="ARBA" id="ARBA00022679"/>
    </source>
</evidence>
<evidence type="ECO:0000256" key="2">
    <source>
        <dbReference type="ARBA" id="ARBA00022695"/>
    </source>
</evidence>
<dbReference type="SUPFAM" id="SSF53335">
    <property type="entry name" value="S-adenosyl-L-methionine-dependent methyltransferases"/>
    <property type="match status" value="1"/>
</dbReference>
<dbReference type="PANTHER" id="PTHR43584">
    <property type="entry name" value="NUCLEOTIDYL TRANSFERASE"/>
    <property type="match status" value="1"/>
</dbReference>
<dbReference type="Pfam" id="PF08241">
    <property type="entry name" value="Methyltransf_11"/>
    <property type="match status" value="1"/>
</dbReference>
<dbReference type="GO" id="GO:0008757">
    <property type="term" value="F:S-adenosylmethionine-dependent methyltransferase activity"/>
    <property type="evidence" value="ECO:0007669"/>
    <property type="project" value="InterPro"/>
</dbReference>
<dbReference type="InterPro" id="IPR050065">
    <property type="entry name" value="GlmU-like"/>
</dbReference>
<dbReference type="GO" id="GO:0016779">
    <property type="term" value="F:nucleotidyltransferase activity"/>
    <property type="evidence" value="ECO:0007669"/>
    <property type="project" value="UniProtKB-KW"/>
</dbReference>
<dbReference type="PANTHER" id="PTHR43584:SF8">
    <property type="entry name" value="N-ACETYLMURAMATE ALPHA-1-PHOSPHATE URIDYLYLTRANSFERASE"/>
    <property type="match status" value="1"/>
</dbReference>
<gene>
    <name evidence="5" type="ORF">E4V82_13975</name>
</gene>
<feature type="domain" description="MobA-like NTP transferase" evidence="4">
    <location>
        <begin position="3"/>
        <end position="119"/>
    </location>
</feature>
<dbReference type="RefSeq" id="WP_152752743.1">
    <property type="nucleotide sequence ID" value="NZ_SPSE01000033.1"/>
</dbReference>
<feature type="domain" description="Methyltransferase type 11" evidence="3">
    <location>
        <begin position="296"/>
        <end position="389"/>
    </location>
</feature>
<organism evidence="5 6">
    <name type="scientific">Clostridium estertheticum</name>
    <dbReference type="NCBI Taxonomy" id="238834"/>
    <lineage>
        <taxon>Bacteria</taxon>
        <taxon>Bacillati</taxon>
        <taxon>Bacillota</taxon>
        <taxon>Clostridia</taxon>
        <taxon>Eubacteriales</taxon>
        <taxon>Clostridiaceae</taxon>
        <taxon>Clostridium</taxon>
    </lineage>
</organism>
<keyword evidence="1 5" id="KW-0808">Transferase</keyword>
<dbReference type="SUPFAM" id="SSF53448">
    <property type="entry name" value="Nucleotide-diphospho-sugar transferases"/>
    <property type="match status" value="1"/>
</dbReference>
<dbReference type="InterPro" id="IPR025877">
    <property type="entry name" value="MobA-like_NTP_Trfase"/>
</dbReference>
<name>A0A5N7J3G4_9CLOT</name>
<dbReference type="CDD" id="cd02440">
    <property type="entry name" value="AdoMet_MTases"/>
    <property type="match status" value="1"/>
</dbReference>
<reference evidence="5 6" key="1">
    <citation type="journal article" date="2019" name="Lett. Appl. Microbiol.">
        <title>A case of 'blown pack' spoilage of vacuum-packaged pork likely associated with Clostridium estertheticum in Canada.</title>
        <authorList>
            <person name="Zhang P."/>
            <person name="Ward P."/>
            <person name="McMullen L.M."/>
            <person name="Yang X."/>
        </authorList>
    </citation>
    <scope>NUCLEOTIDE SEQUENCE [LARGE SCALE GENOMIC DNA]</scope>
    <source>
        <strain evidence="5 6">MA19</strain>
    </source>
</reference>
<dbReference type="EMBL" id="SPSF01000032">
    <property type="protein sequence ID" value="MPQ63213.1"/>
    <property type="molecule type" value="Genomic_DNA"/>
</dbReference>
<dbReference type="AlphaFoldDB" id="A0A5N7J3G4"/>
<dbReference type="Gene3D" id="3.90.550.10">
    <property type="entry name" value="Spore Coat Polysaccharide Biosynthesis Protein SpsA, Chain A"/>
    <property type="match status" value="1"/>
</dbReference>
<dbReference type="CDD" id="cd02523">
    <property type="entry name" value="PC_cytidylyltransferase"/>
    <property type="match status" value="1"/>
</dbReference>
<dbReference type="InterPro" id="IPR013216">
    <property type="entry name" value="Methyltransf_11"/>
</dbReference>
<comment type="caution">
    <text evidence="5">The sequence shown here is derived from an EMBL/GenBank/DDBJ whole genome shotgun (WGS) entry which is preliminary data.</text>
</comment>
<evidence type="ECO:0000259" key="3">
    <source>
        <dbReference type="Pfam" id="PF08241"/>
    </source>
</evidence>
<evidence type="ECO:0000313" key="5">
    <source>
        <dbReference type="EMBL" id="MPQ63213.1"/>
    </source>
</evidence>